<accession>A0AC58SIY7</accession>
<reference evidence="1" key="1">
    <citation type="journal article" date="2014" name="Nat. Commun.">
        <title>The tobacco genome sequence and its comparison with those of tomato and potato.</title>
        <authorList>
            <person name="Sierro N."/>
            <person name="Battey J.N."/>
            <person name="Ouadi S."/>
            <person name="Bakaher N."/>
            <person name="Bovet L."/>
            <person name="Willig A."/>
            <person name="Goepfert S."/>
            <person name="Peitsch M.C."/>
            <person name="Ivanov N.V."/>
        </authorList>
    </citation>
    <scope>NUCLEOTIDE SEQUENCE [LARGE SCALE GENOMIC DNA]</scope>
</reference>
<proteinExistence type="predicted"/>
<sequence length="189" mass="21523">MSINEEVVGSLVAASMSTELVEHNHPLYIHPSDTQGSVLIPIQLQGSKNYSIWSRSMKIVLHGKNKLGFVLCTCRKNKYDTSLHELWATCNDIVLAWIMNTVSLSLISSVIYASDAYTVWEDLKEIFDKDNASSACYLHKKITTLTQGISYVSVYYTKLRELWDEYETLTPPPTCGYAESRKHVEHYHI</sequence>
<name>A0AC58SIY7_TOBAC</name>
<evidence type="ECO:0000313" key="2">
    <source>
        <dbReference type="RefSeq" id="XP_075084949.1"/>
    </source>
</evidence>
<gene>
    <name evidence="2" type="primary">LOC142168192</name>
</gene>
<evidence type="ECO:0000313" key="1">
    <source>
        <dbReference type="Proteomes" id="UP000790787"/>
    </source>
</evidence>
<reference evidence="2" key="2">
    <citation type="submission" date="2025-08" db="UniProtKB">
        <authorList>
            <consortium name="RefSeq"/>
        </authorList>
    </citation>
    <scope>IDENTIFICATION</scope>
    <source>
        <tissue evidence="2">Leaf</tissue>
    </source>
</reference>
<organism evidence="1 2">
    <name type="scientific">Nicotiana tabacum</name>
    <name type="common">Common tobacco</name>
    <dbReference type="NCBI Taxonomy" id="4097"/>
    <lineage>
        <taxon>Eukaryota</taxon>
        <taxon>Viridiplantae</taxon>
        <taxon>Streptophyta</taxon>
        <taxon>Embryophyta</taxon>
        <taxon>Tracheophyta</taxon>
        <taxon>Spermatophyta</taxon>
        <taxon>Magnoliopsida</taxon>
        <taxon>eudicotyledons</taxon>
        <taxon>Gunneridae</taxon>
        <taxon>Pentapetalae</taxon>
        <taxon>asterids</taxon>
        <taxon>lamiids</taxon>
        <taxon>Solanales</taxon>
        <taxon>Solanaceae</taxon>
        <taxon>Nicotianoideae</taxon>
        <taxon>Nicotianeae</taxon>
        <taxon>Nicotiana</taxon>
    </lineage>
</organism>
<protein>
    <submittedName>
        <fullName evidence="2">Uncharacterized protein LOC142168192</fullName>
    </submittedName>
</protein>
<keyword evidence="1" id="KW-1185">Reference proteome</keyword>
<dbReference type="RefSeq" id="XP_075084949.1">
    <property type="nucleotide sequence ID" value="XM_075228848.1"/>
</dbReference>
<dbReference type="Proteomes" id="UP000790787">
    <property type="component" value="Chromosome 13"/>
</dbReference>